<reference evidence="8 9" key="1">
    <citation type="submission" date="2019-04" db="EMBL/GenBank/DDBJ databases">
        <title>Isolation and identification of Cellulomonas shaoxiangyii sp. Nov. isolated from feces of the Tibetan antelopes (Pantholops hodgsonii) in the Qinghai-Tibet plateau of China.</title>
        <authorList>
            <person name="Tian Z."/>
        </authorList>
    </citation>
    <scope>NUCLEOTIDE SEQUENCE [LARGE SCALE GENOMIC DNA]</scope>
    <source>
        <strain evidence="8 9">Z28</strain>
    </source>
</reference>
<dbReference type="AlphaFoldDB" id="A0A4P7SN90"/>
<protein>
    <submittedName>
        <fullName evidence="8">ABC transporter permease</fullName>
    </submittedName>
</protein>
<evidence type="ECO:0000313" key="9">
    <source>
        <dbReference type="Proteomes" id="UP000296469"/>
    </source>
</evidence>
<dbReference type="InterPro" id="IPR003838">
    <property type="entry name" value="ABC3_permease_C"/>
</dbReference>
<sequence>MTTLHTRARAATGDALLVTRRRAAQDAALLAGTAVLLLGTLLLTLALPRLMERSADEAVRRTLSDAGTAADVVGLPPYAGPFVSDRVSPVFATADLLDDELGDLVEAPVAALRTPTFEARTPAGAFLTRLETVVESRDRDAEHVRWVAGRAPQLVPAEQQPPGGEGPRTVEAGLSAPAAAEIGLDLAGGPVRITMGRESVSAYVLVTGLYEPLDLASPVWRDAADLLGAMPTDEAASVGLQAGLYVPHAGLADLRDLNPTARLDTSVRARPAADSMTLASARSLGRQVERLAATTGQVAGDLPDVLGAFETRLTAARAQASLVVVGLAATGSLCLVLAAGLLADRRRAALAGERARGASLASVVLRALAESLPVVLAVGGLAWAVVTAVLPAHRGSVSVALAVAAVAVLAPPVLAARTAAGAWTGRRVPADRRVRARLEAGRQVRRVVVEALVVVLAVASVVSVRTRGLVPGAARDVDLLLAAAPVLVAAAASLLVVRVAPAVVRAAGRPAARARGLAAPLAVARAQGAATALTPLLAVTVAVALVVLSGVLAHTTRVGQREAASVHVGADVRLDGRLGPGRGADALGALRAAPGVDAVATGVQLPARPFEKGTGLSVTVLVVDAAELAAVRAAEGLPVDPGLAALAGADSPAGTVPALVTGDLLERAAEHVPVASPQVSLHHDVVRLDVRGPTTMQADRGAPTLDARVALPVESEDDGVAVVDRARLAAAGVTVPDPDRAWVSGPGAVAAVAALDLGPQQRTGITVTSRHGWWSAWAAAPLTASLVALQTAGVGVLALLVVLALTLVVVATARERGRTLSTLRTLGLDAATARAATLGELAPLVVGGLVGGTLIGLAVPWLIADALGLGTVTGLPGPGRVAPTAWPVAVAAAALLVALVVAVGVERSLRRRDRLGEVLRVGDR</sequence>
<organism evidence="8 9">
    <name type="scientific">Cellulomonas shaoxiangyii</name>
    <dbReference type="NCBI Taxonomy" id="2566013"/>
    <lineage>
        <taxon>Bacteria</taxon>
        <taxon>Bacillati</taxon>
        <taxon>Actinomycetota</taxon>
        <taxon>Actinomycetes</taxon>
        <taxon>Micrococcales</taxon>
        <taxon>Cellulomonadaceae</taxon>
        <taxon>Cellulomonas</taxon>
    </lineage>
</organism>
<dbReference type="Proteomes" id="UP000296469">
    <property type="component" value="Chromosome"/>
</dbReference>
<keyword evidence="5 6" id="KW-0472">Membrane</keyword>
<evidence type="ECO:0000259" key="7">
    <source>
        <dbReference type="Pfam" id="PF02687"/>
    </source>
</evidence>
<evidence type="ECO:0000313" key="8">
    <source>
        <dbReference type="EMBL" id="QCB94374.1"/>
    </source>
</evidence>
<evidence type="ECO:0000256" key="6">
    <source>
        <dbReference type="SAM" id="Phobius"/>
    </source>
</evidence>
<dbReference type="Pfam" id="PF02687">
    <property type="entry name" value="FtsX"/>
    <property type="match status" value="1"/>
</dbReference>
<evidence type="ECO:0000256" key="4">
    <source>
        <dbReference type="ARBA" id="ARBA00022989"/>
    </source>
</evidence>
<evidence type="ECO:0000256" key="5">
    <source>
        <dbReference type="ARBA" id="ARBA00023136"/>
    </source>
</evidence>
<dbReference type="KEGG" id="celz:E5225_13225"/>
<dbReference type="GO" id="GO:0005886">
    <property type="term" value="C:plasma membrane"/>
    <property type="evidence" value="ECO:0007669"/>
    <property type="project" value="UniProtKB-SubCell"/>
</dbReference>
<comment type="subcellular location">
    <subcellularLocation>
        <location evidence="1">Cell membrane</location>
        <topology evidence="1">Multi-pass membrane protein</topology>
    </subcellularLocation>
</comment>
<dbReference type="EMBL" id="CP039291">
    <property type="protein sequence ID" value="QCB94374.1"/>
    <property type="molecule type" value="Genomic_DNA"/>
</dbReference>
<feature type="transmembrane region" description="Helical" evidence="6">
    <location>
        <begin position="444"/>
        <end position="462"/>
    </location>
</feature>
<dbReference type="RefSeq" id="WP_136225460.1">
    <property type="nucleotide sequence ID" value="NZ_CP039291.1"/>
</dbReference>
<feature type="transmembrane region" description="Helical" evidence="6">
    <location>
        <begin position="398"/>
        <end position="423"/>
    </location>
</feature>
<evidence type="ECO:0000256" key="1">
    <source>
        <dbReference type="ARBA" id="ARBA00004651"/>
    </source>
</evidence>
<feature type="transmembrane region" description="Helical" evidence="6">
    <location>
        <begin position="841"/>
        <end position="864"/>
    </location>
</feature>
<name>A0A4P7SN90_9CELL</name>
<feature type="transmembrane region" description="Helical" evidence="6">
    <location>
        <begin position="27"/>
        <end position="47"/>
    </location>
</feature>
<feature type="transmembrane region" description="Helical" evidence="6">
    <location>
        <begin position="320"/>
        <end position="342"/>
    </location>
</feature>
<accession>A0A4P7SN90</accession>
<keyword evidence="9" id="KW-1185">Reference proteome</keyword>
<feature type="domain" description="ABC3 transporter permease C-terminal" evidence="7">
    <location>
        <begin position="795"/>
        <end position="903"/>
    </location>
</feature>
<feature type="transmembrane region" description="Helical" evidence="6">
    <location>
        <begin position="363"/>
        <end position="386"/>
    </location>
</feature>
<keyword evidence="2" id="KW-1003">Cell membrane</keyword>
<gene>
    <name evidence="8" type="ORF">E5225_13225</name>
</gene>
<evidence type="ECO:0000256" key="2">
    <source>
        <dbReference type="ARBA" id="ARBA00022475"/>
    </source>
</evidence>
<feature type="transmembrane region" description="Helical" evidence="6">
    <location>
        <begin position="482"/>
        <end position="508"/>
    </location>
</feature>
<keyword evidence="3 6" id="KW-0812">Transmembrane</keyword>
<feature type="transmembrane region" description="Helical" evidence="6">
    <location>
        <begin position="884"/>
        <end position="905"/>
    </location>
</feature>
<evidence type="ECO:0000256" key="3">
    <source>
        <dbReference type="ARBA" id="ARBA00022692"/>
    </source>
</evidence>
<proteinExistence type="predicted"/>
<feature type="transmembrane region" description="Helical" evidence="6">
    <location>
        <begin position="529"/>
        <end position="552"/>
    </location>
</feature>
<keyword evidence="4 6" id="KW-1133">Transmembrane helix</keyword>
<feature type="transmembrane region" description="Helical" evidence="6">
    <location>
        <begin position="792"/>
        <end position="813"/>
    </location>
</feature>